<evidence type="ECO:0000313" key="2">
    <source>
        <dbReference type="Proteomes" id="UP001165287"/>
    </source>
</evidence>
<keyword evidence="2" id="KW-1185">Reference proteome</keyword>
<sequence>MLKSGMYGKYRGIEYEITVDMDNNVKIMTEDKGKIDETFADTYNSGLYNKIVKPSELKDCVSIVPYGIIQGEKVQILQEKENKYQVATGSLLVGSNLNLPRVDRDTWLGWIPKSKVKLIEEKTIVNPEDL</sequence>
<gene>
    <name evidence="1" type="ORF">K9V48_24245</name>
</gene>
<comment type="caution">
    <text evidence="1">The sequence shown here is derived from an EMBL/GenBank/DDBJ whole genome shotgun (WGS) entry which is preliminary data.</text>
</comment>
<accession>A0ABS7UY46</accession>
<proteinExistence type="predicted"/>
<protein>
    <recommendedName>
        <fullName evidence="3">YopX protein domain-containing protein</fullName>
    </recommendedName>
</protein>
<dbReference type="EMBL" id="JAIQUM010000095">
    <property type="protein sequence ID" value="MBZ5753248.1"/>
    <property type="molecule type" value="Genomic_DNA"/>
</dbReference>
<reference evidence="1" key="1">
    <citation type="submission" date="2024-05" db="EMBL/GenBank/DDBJ databases">
        <title>Metabacillus sp. nov., isolated from the rhizosphere soil of tomato plants.</title>
        <authorList>
            <person name="Ma R."/>
        </authorList>
    </citation>
    <scope>NUCLEOTIDE SEQUENCE</scope>
    <source>
        <strain evidence="1">DBTR6</strain>
    </source>
</reference>
<organism evidence="1 2">
    <name type="scientific">Metabacillus rhizolycopersici</name>
    <dbReference type="NCBI Taxonomy" id="2875709"/>
    <lineage>
        <taxon>Bacteria</taxon>
        <taxon>Bacillati</taxon>
        <taxon>Bacillota</taxon>
        <taxon>Bacilli</taxon>
        <taxon>Bacillales</taxon>
        <taxon>Bacillaceae</taxon>
        <taxon>Metabacillus</taxon>
    </lineage>
</organism>
<evidence type="ECO:0008006" key="3">
    <source>
        <dbReference type="Google" id="ProtNLM"/>
    </source>
</evidence>
<dbReference type="RefSeq" id="WP_224141678.1">
    <property type="nucleotide sequence ID" value="NZ_JAIQUM010000095.1"/>
</dbReference>
<dbReference type="PIRSF" id="PIRSF033725">
    <property type="entry name" value="UCP033725"/>
    <property type="match status" value="1"/>
</dbReference>
<dbReference type="InterPro" id="IPR017020">
    <property type="entry name" value="UCP033725"/>
</dbReference>
<dbReference type="Proteomes" id="UP001165287">
    <property type="component" value="Unassembled WGS sequence"/>
</dbReference>
<evidence type="ECO:0000313" key="1">
    <source>
        <dbReference type="EMBL" id="MBZ5753248.1"/>
    </source>
</evidence>
<name>A0ABS7UY46_9BACI</name>